<dbReference type="GO" id="GO:0035925">
    <property type="term" value="F:mRNA 3'-UTR AU-rich region binding"/>
    <property type="evidence" value="ECO:0007669"/>
    <property type="project" value="TreeGrafter"/>
</dbReference>
<evidence type="ECO:0000256" key="2">
    <source>
        <dbReference type="ARBA" id="ARBA00004604"/>
    </source>
</evidence>
<comment type="subcellular location">
    <subcellularLocation>
        <location evidence="1">Cytoplasm</location>
    </subcellularLocation>
    <subcellularLocation>
        <location evidence="2">Nucleus</location>
        <location evidence="2">Nucleolus</location>
    </subcellularLocation>
</comment>
<evidence type="ECO:0000256" key="8">
    <source>
        <dbReference type="ARBA" id="ARBA00022884"/>
    </source>
</evidence>
<dbReference type="Pfam" id="PF03725">
    <property type="entry name" value="RNase_PH_C"/>
    <property type="match status" value="1"/>
</dbReference>
<accession>T1J3G9</accession>
<dbReference type="SUPFAM" id="SSF55666">
    <property type="entry name" value="Ribonuclease PH domain 2-like"/>
    <property type="match status" value="1"/>
</dbReference>
<dbReference type="InterPro" id="IPR050590">
    <property type="entry name" value="Exosome_comp_Rrp42_subfam"/>
</dbReference>
<dbReference type="HOGENOM" id="CLU_038194_7_0_1"/>
<feature type="region of interest" description="Disordered" evidence="11">
    <location>
        <begin position="317"/>
        <end position="393"/>
    </location>
</feature>
<keyword evidence="8" id="KW-0694">RNA-binding</keyword>
<dbReference type="PANTHER" id="PTHR11097:SF14">
    <property type="entry name" value="EXOSOME COMPLEX COMPONENT RRP45"/>
    <property type="match status" value="1"/>
</dbReference>
<keyword evidence="6" id="KW-0698">rRNA processing</keyword>
<feature type="domain" description="Exoribonuclease phosphorolytic" evidence="12">
    <location>
        <begin position="35"/>
        <end position="166"/>
    </location>
</feature>
<name>T1J3G9_STRMM</name>
<dbReference type="InterPro" id="IPR027408">
    <property type="entry name" value="PNPase/RNase_PH_dom_sf"/>
</dbReference>
<sequence length="393" mass="43840">MSAAKKVLLTNSERAFVLEATCKRKRVDGRNINDYRHTEIIFGADRGWCQVHLGKTIVTAHVSAEITAPKPARPVEGLFYLNLDLSPMAAPNFEPGRLSFYGVELNRLLEKCLQDSRCLDLESLCIVAGEKVWCVRVEVRVLNHDGSIIDCATIAAITALSHFKRPDVTVTADGVVEHPIEEKEPVPLGVYHMPLCTTLAFFSEGDHILVDPTELEEQVMEAKMVVAMNARRDFCTLQFNGGKMLLIKDQVFRCRAIAFKRVADLTAMIKKVLSEDADKRLRGEAKGFGYSIETDKLLRNKLNSYNSTVNVNQSEDIEMSETDELSSGEEVTKLGPGTEITNVAKWDLPELPATTKPKQTPNKTSTKLKPSKRKMDIDDSSEDEVMILEPDTL</sequence>
<dbReference type="InterPro" id="IPR033100">
    <property type="entry name" value="Rrp45"/>
</dbReference>
<organism evidence="14 15">
    <name type="scientific">Strigamia maritima</name>
    <name type="common">European centipede</name>
    <name type="synonym">Geophilus maritimus</name>
    <dbReference type="NCBI Taxonomy" id="126957"/>
    <lineage>
        <taxon>Eukaryota</taxon>
        <taxon>Metazoa</taxon>
        <taxon>Ecdysozoa</taxon>
        <taxon>Arthropoda</taxon>
        <taxon>Myriapoda</taxon>
        <taxon>Chilopoda</taxon>
        <taxon>Pleurostigmophora</taxon>
        <taxon>Geophilomorpha</taxon>
        <taxon>Linotaeniidae</taxon>
        <taxon>Strigamia</taxon>
    </lineage>
</organism>
<keyword evidence="15" id="KW-1185">Reference proteome</keyword>
<evidence type="ECO:0000256" key="6">
    <source>
        <dbReference type="ARBA" id="ARBA00022552"/>
    </source>
</evidence>
<dbReference type="EnsemblMetazoa" id="SMAR008135-RA">
    <property type="protein sequence ID" value="SMAR008135-PA"/>
    <property type="gene ID" value="SMAR008135"/>
</dbReference>
<feature type="compositionally biased region" description="Polar residues" evidence="11">
    <location>
        <begin position="356"/>
        <end position="368"/>
    </location>
</feature>
<evidence type="ECO:0000256" key="11">
    <source>
        <dbReference type="SAM" id="MobiDB-lite"/>
    </source>
</evidence>
<dbReference type="eggNOG" id="KOG1614">
    <property type="taxonomic scope" value="Eukaryota"/>
</dbReference>
<dbReference type="AlphaFoldDB" id="T1J3G9"/>
<keyword evidence="7" id="KW-0271">Exosome</keyword>
<evidence type="ECO:0000256" key="9">
    <source>
        <dbReference type="ARBA" id="ARBA00023242"/>
    </source>
</evidence>
<dbReference type="PANTHER" id="PTHR11097">
    <property type="entry name" value="EXOSOME COMPLEX EXONUCLEASE RIBOSOMAL RNA PROCESSING PROTEIN"/>
    <property type="match status" value="1"/>
</dbReference>
<evidence type="ECO:0000256" key="5">
    <source>
        <dbReference type="ARBA" id="ARBA00022490"/>
    </source>
</evidence>
<dbReference type="GO" id="GO:0000176">
    <property type="term" value="C:nuclear exosome (RNase complex)"/>
    <property type="evidence" value="ECO:0007669"/>
    <property type="project" value="TreeGrafter"/>
</dbReference>
<reference evidence="14" key="2">
    <citation type="submission" date="2015-02" db="UniProtKB">
        <authorList>
            <consortium name="EnsemblMetazoa"/>
        </authorList>
    </citation>
    <scope>IDENTIFICATION</scope>
</reference>
<dbReference type="InterPro" id="IPR001247">
    <property type="entry name" value="ExoRNase_PH_dom1"/>
</dbReference>
<dbReference type="GO" id="GO:0071035">
    <property type="term" value="P:nuclear polyadenylation-dependent rRNA catabolic process"/>
    <property type="evidence" value="ECO:0007669"/>
    <property type="project" value="TreeGrafter"/>
</dbReference>
<dbReference type="GO" id="GO:0005730">
    <property type="term" value="C:nucleolus"/>
    <property type="evidence" value="ECO:0007669"/>
    <property type="project" value="UniProtKB-SubCell"/>
</dbReference>
<dbReference type="Proteomes" id="UP000014500">
    <property type="component" value="Unassembled WGS sequence"/>
</dbReference>
<dbReference type="FunFam" id="3.30.230.70:FF:000005">
    <property type="entry name" value="Exosome complex component RRP45"/>
    <property type="match status" value="1"/>
</dbReference>
<reference evidence="15" key="1">
    <citation type="submission" date="2011-05" db="EMBL/GenBank/DDBJ databases">
        <authorList>
            <person name="Richards S.R."/>
            <person name="Qu J."/>
            <person name="Jiang H."/>
            <person name="Jhangiani S.N."/>
            <person name="Agravi P."/>
            <person name="Goodspeed R."/>
            <person name="Gross S."/>
            <person name="Mandapat C."/>
            <person name="Jackson L."/>
            <person name="Mathew T."/>
            <person name="Pu L."/>
            <person name="Thornton R."/>
            <person name="Saada N."/>
            <person name="Wilczek-Boney K.B."/>
            <person name="Lee S."/>
            <person name="Kovar C."/>
            <person name="Wu Y."/>
            <person name="Scherer S.E."/>
            <person name="Worley K.C."/>
            <person name="Muzny D.M."/>
            <person name="Gibbs R."/>
        </authorList>
    </citation>
    <scope>NUCLEOTIDE SEQUENCE</scope>
    <source>
        <strain evidence="15">Brora</strain>
    </source>
</reference>
<evidence type="ECO:0000256" key="3">
    <source>
        <dbReference type="ARBA" id="ARBA00006678"/>
    </source>
</evidence>
<dbReference type="Pfam" id="PF01138">
    <property type="entry name" value="RNase_PH"/>
    <property type="match status" value="1"/>
</dbReference>
<dbReference type="GO" id="GO:0016075">
    <property type="term" value="P:rRNA catabolic process"/>
    <property type="evidence" value="ECO:0007669"/>
    <property type="project" value="TreeGrafter"/>
</dbReference>
<dbReference type="GO" id="GO:0034473">
    <property type="term" value="P:U1 snRNA 3'-end processing"/>
    <property type="evidence" value="ECO:0007669"/>
    <property type="project" value="TreeGrafter"/>
</dbReference>
<dbReference type="GO" id="GO:0034476">
    <property type="term" value="P:U5 snRNA 3'-end processing"/>
    <property type="evidence" value="ECO:0007669"/>
    <property type="project" value="TreeGrafter"/>
</dbReference>
<dbReference type="CDD" id="cd11368">
    <property type="entry name" value="RNase_PH_RRP45"/>
    <property type="match status" value="1"/>
</dbReference>
<evidence type="ECO:0000256" key="1">
    <source>
        <dbReference type="ARBA" id="ARBA00004496"/>
    </source>
</evidence>
<comment type="similarity">
    <text evidence="3">Belongs to the RNase PH family.</text>
</comment>
<proteinExistence type="inferred from homology"/>
<evidence type="ECO:0000256" key="10">
    <source>
        <dbReference type="ARBA" id="ARBA00032660"/>
    </source>
</evidence>
<protein>
    <recommendedName>
        <fullName evidence="4">Exosome complex component RRP45</fullName>
    </recommendedName>
    <alternativeName>
        <fullName evidence="10">Exosome component 9</fullName>
    </alternativeName>
</protein>
<dbReference type="GO" id="GO:0000177">
    <property type="term" value="C:cytoplasmic exosome (RNase complex)"/>
    <property type="evidence" value="ECO:0007669"/>
    <property type="project" value="TreeGrafter"/>
</dbReference>
<evidence type="ECO:0000313" key="15">
    <source>
        <dbReference type="Proteomes" id="UP000014500"/>
    </source>
</evidence>
<keyword evidence="9" id="KW-0539">Nucleus</keyword>
<evidence type="ECO:0000256" key="7">
    <source>
        <dbReference type="ARBA" id="ARBA00022835"/>
    </source>
</evidence>
<dbReference type="STRING" id="126957.T1J3G9"/>
<keyword evidence="5" id="KW-0963">Cytoplasm</keyword>
<feature type="compositionally biased region" description="Acidic residues" evidence="11">
    <location>
        <begin position="378"/>
        <end position="393"/>
    </location>
</feature>
<feature type="domain" description="Exoribonuclease phosphorolytic" evidence="13">
    <location>
        <begin position="192"/>
        <end position="260"/>
    </location>
</feature>
<dbReference type="GO" id="GO:0071038">
    <property type="term" value="P:TRAMP-dependent tRNA surveillance pathway"/>
    <property type="evidence" value="ECO:0007669"/>
    <property type="project" value="TreeGrafter"/>
</dbReference>
<dbReference type="GO" id="GO:0071028">
    <property type="term" value="P:nuclear mRNA surveillance"/>
    <property type="evidence" value="ECO:0007669"/>
    <property type="project" value="TreeGrafter"/>
</dbReference>
<dbReference type="EMBL" id="JH431826">
    <property type="status" value="NOT_ANNOTATED_CDS"/>
    <property type="molecule type" value="Genomic_DNA"/>
</dbReference>
<dbReference type="InterPro" id="IPR036345">
    <property type="entry name" value="ExoRNase_PH_dom2_sf"/>
</dbReference>
<feature type="compositionally biased region" description="Acidic residues" evidence="11">
    <location>
        <begin position="317"/>
        <end position="327"/>
    </location>
</feature>
<dbReference type="InterPro" id="IPR020568">
    <property type="entry name" value="Ribosomal_Su5_D2-typ_SF"/>
</dbReference>
<dbReference type="Gene3D" id="3.30.230.70">
    <property type="entry name" value="GHMP Kinase, N-terminal domain"/>
    <property type="match status" value="1"/>
</dbReference>
<dbReference type="PhylomeDB" id="T1J3G9"/>
<dbReference type="InterPro" id="IPR015847">
    <property type="entry name" value="ExoRNase_PH_dom2"/>
</dbReference>
<dbReference type="GO" id="GO:0000467">
    <property type="term" value="P:exonucleolytic trimming to generate mature 3'-end of 5.8S rRNA from tricistronic rRNA transcript (SSU-rRNA, 5.8S rRNA, LSU-rRNA)"/>
    <property type="evidence" value="ECO:0007669"/>
    <property type="project" value="TreeGrafter"/>
</dbReference>
<dbReference type="SUPFAM" id="SSF54211">
    <property type="entry name" value="Ribosomal protein S5 domain 2-like"/>
    <property type="match status" value="1"/>
</dbReference>
<dbReference type="GO" id="GO:0034475">
    <property type="term" value="P:U4 snRNA 3'-end processing"/>
    <property type="evidence" value="ECO:0007669"/>
    <property type="project" value="TreeGrafter"/>
</dbReference>
<evidence type="ECO:0000259" key="13">
    <source>
        <dbReference type="Pfam" id="PF03725"/>
    </source>
</evidence>
<evidence type="ECO:0000313" key="14">
    <source>
        <dbReference type="EnsemblMetazoa" id="SMAR008135-PA"/>
    </source>
</evidence>
<dbReference type="OMA" id="GPQFENG"/>
<evidence type="ECO:0000259" key="12">
    <source>
        <dbReference type="Pfam" id="PF01138"/>
    </source>
</evidence>
<evidence type="ECO:0000256" key="4">
    <source>
        <dbReference type="ARBA" id="ARBA00019572"/>
    </source>
</evidence>